<organism evidence="2 3">
    <name type="scientific">Sulfobacillus thermosulfidooxidans (strain DSM 9293 / VKM B-1269 / AT-1)</name>
    <dbReference type="NCBI Taxonomy" id="929705"/>
    <lineage>
        <taxon>Bacteria</taxon>
        <taxon>Bacillati</taxon>
        <taxon>Bacillota</taxon>
        <taxon>Clostridia</taxon>
        <taxon>Eubacteriales</taxon>
        <taxon>Clostridiales Family XVII. Incertae Sedis</taxon>
        <taxon>Sulfobacillus</taxon>
    </lineage>
</organism>
<dbReference type="AlphaFoldDB" id="A0A1W1W6W4"/>
<accession>A0A1W1W6W4</accession>
<evidence type="ECO:0000256" key="1">
    <source>
        <dbReference type="SAM" id="Phobius"/>
    </source>
</evidence>
<gene>
    <name evidence="2" type="ORF">SAMN00768000_0233</name>
</gene>
<protein>
    <submittedName>
        <fullName evidence="2">Uncharacterized protein</fullName>
    </submittedName>
</protein>
<keyword evidence="3" id="KW-1185">Reference proteome</keyword>
<keyword evidence="1" id="KW-0812">Transmembrane</keyword>
<dbReference type="EMBL" id="FWWY01000001">
    <property type="protein sequence ID" value="SMC02024.1"/>
    <property type="molecule type" value="Genomic_DNA"/>
</dbReference>
<dbReference type="RefSeq" id="WP_084660753.1">
    <property type="nucleotide sequence ID" value="NZ_FWWY01000001.1"/>
</dbReference>
<evidence type="ECO:0000313" key="2">
    <source>
        <dbReference type="EMBL" id="SMC02024.1"/>
    </source>
</evidence>
<name>A0A1W1W6W4_SULTA</name>
<feature type="transmembrane region" description="Helical" evidence="1">
    <location>
        <begin position="7"/>
        <end position="26"/>
    </location>
</feature>
<feature type="transmembrane region" description="Helical" evidence="1">
    <location>
        <begin position="32"/>
        <end position="55"/>
    </location>
</feature>
<keyword evidence="1" id="KW-0472">Membrane</keyword>
<evidence type="ECO:0000313" key="3">
    <source>
        <dbReference type="Proteomes" id="UP000192660"/>
    </source>
</evidence>
<reference evidence="3" key="1">
    <citation type="submission" date="2017-04" db="EMBL/GenBank/DDBJ databases">
        <authorList>
            <person name="Varghese N."/>
            <person name="Submissions S."/>
        </authorList>
    </citation>
    <scope>NUCLEOTIDE SEQUENCE [LARGE SCALE GENOMIC DNA]</scope>
    <source>
        <strain evidence="3">DSM 9293</strain>
    </source>
</reference>
<dbReference type="Proteomes" id="UP000192660">
    <property type="component" value="Unassembled WGS sequence"/>
</dbReference>
<proteinExistence type="predicted"/>
<sequence>MIRPEWIVRAIMIGLGWLTAWSLYSAESHVSVGFFVLGMQTGLTLWAGWATAAEWRRSRRPWRSRRMRHLRVIGRDGVSHSAGGSRR</sequence>
<keyword evidence="1" id="KW-1133">Transmembrane helix</keyword>